<dbReference type="Proteomes" id="UP000823521">
    <property type="component" value="Unassembled WGS sequence"/>
</dbReference>
<gene>
    <name evidence="3" type="ORF">GSF22_15030</name>
</gene>
<accession>A0ABS3VRY9</accession>
<evidence type="ECO:0000313" key="4">
    <source>
        <dbReference type="Proteomes" id="UP000823521"/>
    </source>
</evidence>
<keyword evidence="2" id="KW-0812">Transmembrane</keyword>
<reference evidence="3 4" key="1">
    <citation type="submission" date="2019-12" db="EMBL/GenBank/DDBJ databases">
        <title>Whole genome sequencing of endophytic Actinobacterium Micromonospora sp. MPMI6T.</title>
        <authorList>
            <person name="Evv R."/>
            <person name="Podile A.R."/>
        </authorList>
    </citation>
    <scope>NUCLEOTIDE SEQUENCE [LARGE SCALE GENOMIC DNA]</scope>
    <source>
        <strain evidence="3 4">MPMI6</strain>
    </source>
</reference>
<proteinExistence type="predicted"/>
<name>A0ABS3VRY9_MICEH</name>
<evidence type="ECO:0000256" key="1">
    <source>
        <dbReference type="SAM" id="MobiDB-lite"/>
    </source>
</evidence>
<sequence length="244" mass="26227">MVNDTPVDASRRPAIPPVPARRTRLLLYGQIAGVVVAVAAVVVASVWPRADQPAGPATTATVTATVTVAPPRPRGTDLPAFEQRQVAVNRAMFSAPLATFATPWLPWLSGCSSSRKPAGPKLRDGERTRVVCWYGSIAVYFVEYASTADRDRYRDQAAESSRTATGLAPGAVGPVEKTGTSGLTRGTYVEYAYPSDTAAPPRTVAGLWWDGGAPAPVAVYLLGYWQDDLGQSWEPLREVWRRNS</sequence>
<evidence type="ECO:0000313" key="3">
    <source>
        <dbReference type="EMBL" id="MBO4207314.1"/>
    </source>
</evidence>
<organism evidence="3 4">
    <name type="scientific">Micromonospora echinofusca</name>
    <dbReference type="NCBI Taxonomy" id="47858"/>
    <lineage>
        <taxon>Bacteria</taxon>
        <taxon>Bacillati</taxon>
        <taxon>Actinomycetota</taxon>
        <taxon>Actinomycetes</taxon>
        <taxon>Micromonosporales</taxon>
        <taxon>Micromonosporaceae</taxon>
        <taxon>Micromonospora</taxon>
    </lineage>
</organism>
<feature type="transmembrane region" description="Helical" evidence="2">
    <location>
        <begin position="25"/>
        <end position="47"/>
    </location>
</feature>
<keyword evidence="2" id="KW-0472">Membrane</keyword>
<keyword evidence="2" id="KW-1133">Transmembrane helix</keyword>
<comment type="caution">
    <text evidence="3">The sequence shown here is derived from an EMBL/GenBank/DDBJ whole genome shotgun (WGS) entry which is preliminary data.</text>
</comment>
<dbReference type="RefSeq" id="WP_208814210.1">
    <property type="nucleotide sequence ID" value="NZ_WVUH01000115.1"/>
</dbReference>
<dbReference type="EMBL" id="WVUH01000115">
    <property type="protein sequence ID" value="MBO4207314.1"/>
    <property type="molecule type" value="Genomic_DNA"/>
</dbReference>
<evidence type="ECO:0008006" key="5">
    <source>
        <dbReference type="Google" id="ProtNLM"/>
    </source>
</evidence>
<evidence type="ECO:0000256" key="2">
    <source>
        <dbReference type="SAM" id="Phobius"/>
    </source>
</evidence>
<protein>
    <recommendedName>
        <fullName evidence="5">DUF4178 domain-containing protein</fullName>
    </recommendedName>
</protein>
<keyword evidence="4" id="KW-1185">Reference proteome</keyword>
<feature type="region of interest" description="Disordered" evidence="1">
    <location>
        <begin position="156"/>
        <end position="179"/>
    </location>
</feature>